<keyword evidence="5" id="KW-0378">Hydrolase</keyword>
<evidence type="ECO:0000259" key="7">
    <source>
        <dbReference type="PROSITE" id="PS50994"/>
    </source>
</evidence>
<dbReference type="OrthoDB" id="9308938at2759"/>
<evidence type="ECO:0000313" key="8">
    <source>
        <dbReference type="EMBL" id="NWX44768.1"/>
    </source>
</evidence>
<evidence type="ECO:0000256" key="6">
    <source>
        <dbReference type="ARBA" id="ARBA00022918"/>
    </source>
</evidence>
<keyword evidence="4" id="KW-0255">Endonuclease</keyword>
<feature type="domain" description="Integrase catalytic" evidence="7">
    <location>
        <begin position="1"/>
        <end position="73"/>
    </location>
</feature>
<dbReference type="Proteomes" id="UP000516988">
    <property type="component" value="Unassembled WGS sequence"/>
</dbReference>
<organism evidence="8 9">
    <name type="scientific">Steatornis caripensis</name>
    <name type="common">Oilbird</name>
    <dbReference type="NCBI Taxonomy" id="48435"/>
    <lineage>
        <taxon>Eukaryota</taxon>
        <taxon>Metazoa</taxon>
        <taxon>Chordata</taxon>
        <taxon>Craniata</taxon>
        <taxon>Vertebrata</taxon>
        <taxon>Euteleostomi</taxon>
        <taxon>Archelosauria</taxon>
        <taxon>Archosauria</taxon>
        <taxon>Dinosauria</taxon>
        <taxon>Saurischia</taxon>
        <taxon>Theropoda</taxon>
        <taxon>Coelurosauria</taxon>
        <taxon>Aves</taxon>
        <taxon>Neognathae</taxon>
        <taxon>Neoaves</taxon>
        <taxon>Strisores</taxon>
        <taxon>Caprimulgiformes</taxon>
        <taxon>Steatornithidae</taxon>
        <taxon>Steatornis</taxon>
    </lineage>
</organism>
<dbReference type="InterPro" id="IPR001584">
    <property type="entry name" value="Integrase_cat-core"/>
</dbReference>
<protein>
    <submittedName>
        <fullName evidence="8">POK18 protein</fullName>
    </submittedName>
</protein>
<dbReference type="InterPro" id="IPR012337">
    <property type="entry name" value="RNaseH-like_sf"/>
</dbReference>
<feature type="non-terminal residue" evidence="8">
    <location>
        <position position="102"/>
    </location>
</feature>
<proteinExistence type="predicted"/>
<dbReference type="Gene3D" id="3.30.420.10">
    <property type="entry name" value="Ribonuclease H-like superfamily/Ribonuclease H"/>
    <property type="match status" value="1"/>
</dbReference>
<feature type="non-terminal residue" evidence="8">
    <location>
        <position position="1"/>
    </location>
</feature>
<evidence type="ECO:0000313" key="9">
    <source>
        <dbReference type="Proteomes" id="UP000516988"/>
    </source>
</evidence>
<reference evidence="8 9" key="1">
    <citation type="submission" date="2019-09" db="EMBL/GenBank/DDBJ databases">
        <title>Bird 10,000 Genomes (B10K) Project - Family phase.</title>
        <authorList>
            <person name="Zhang G."/>
        </authorList>
    </citation>
    <scope>NUCLEOTIDE SEQUENCE [LARGE SCALE GENOMIC DNA]</scope>
    <source>
        <strain evidence="8">OUT-0004</strain>
    </source>
</reference>
<keyword evidence="1" id="KW-0808">Transferase</keyword>
<dbReference type="GO" id="GO:0004519">
    <property type="term" value="F:endonuclease activity"/>
    <property type="evidence" value="ECO:0007669"/>
    <property type="project" value="UniProtKB-KW"/>
</dbReference>
<evidence type="ECO:0000256" key="4">
    <source>
        <dbReference type="ARBA" id="ARBA00022759"/>
    </source>
</evidence>
<dbReference type="EMBL" id="VZSC01008341">
    <property type="protein sequence ID" value="NWX44768.1"/>
    <property type="molecule type" value="Genomic_DNA"/>
</dbReference>
<dbReference type="InterPro" id="IPR036397">
    <property type="entry name" value="RNaseH_sf"/>
</dbReference>
<keyword evidence="3" id="KW-0540">Nuclease</keyword>
<keyword evidence="6" id="KW-0695">RNA-directed DNA polymerase</keyword>
<dbReference type="GO" id="GO:0015074">
    <property type="term" value="P:DNA integration"/>
    <property type="evidence" value="ECO:0007669"/>
    <property type="project" value="InterPro"/>
</dbReference>
<name>A0A7K6WDR7_STECA</name>
<sequence length="102" mass="11330">VRHSTGIPHSPTGQAIVEWAHRALKEYLAKQKGGEGQYETPQNRLYKVIYVLNHLTLHSPHDDNPPIVKHFATMQAALTSVGHDGTALVMTRNLQTGLWEGP</sequence>
<dbReference type="SUPFAM" id="SSF53098">
    <property type="entry name" value="Ribonuclease H-like"/>
    <property type="match status" value="1"/>
</dbReference>
<dbReference type="PANTHER" id="PTHR41694">
    <property type="entry name" value="ENDOGENOUS RETROVIRUS GROUP K MEMBER POL PROTEIN"/>
    <property type="match status" value="1"/>
</dbReference>
<dbReference type="AlphaFoldDB" id="A0A7K6WDR7"/>
<keyword evidence="9" id="KW-1185">Reference proteome</keyword>
<dbReference type="PROSITE" id="PS50994">
    <property type="entry name" value="INTEGRASE"/>
    <property type="match status" value="1"/>
</dbReference>
<evidence type="ECO:0000256" key="5">
    <source>
        <dbReference type="ARBA" id="ARBA00022801"/>
    </source>
</evidence>
<accession>A0A7K6WDR7</accession>
<gene>
    <name evidence="8" type="primary">Ervk18_3</name>
    <name evidence="8" type="ORF">STECAR_R16243</name>
</gene>
<dbReference type="PANTHER" id="PTHR41694:SF3">
    <property type="entry name" value="RNA-DIRECTED DNA POLYMERASE-RELATED"/>
    <property type="match status" value="1"/>
</dbReference>
<keyword evidence="2" id="KW-0548">Nucleotidyltransferase</keyword>
<comment type="caution">
    <text evidence="8">The sequence shown here is derived from an EMBL/GenBank/DDBJ whole genome shotgun (WGS) entry which is preliminary data.</text>
</comment>
<evidence type="ECO:0000256" key="2">
    <source>
        <dbReference type="ARBA" id="ARBA00022695"/>
    </source>
</evidence>
<evidence type="ECO:0000256" key="1">
    <source>
        <dbReference type="ARBA" id="ARBA00022679"/>
    </source>
</evidence>
<dbReference type="GO" id="GO:0003964">
    <property type="term" value="F:RNA-directed DNA polymerase activity"/>
    <property type="evidence" value="ECO:0007669"/>
    <property type="project" value="UniProtKB-KW"/>
</dbReference>
<dbReference type="GO" id="GO:0035613">
    <property type="term" value="F:RNA stem-loop binding"/>
    <property type="evidence" value="ECO:0007669"/>
    <property type="project" value="TreeGrafter"/>
</dbReference>
<evidence type="ECO:0000256" key="3">
    <source>
        <dbReference type="ARBA" id="ARBA00022722"/>
    </source>
</evidence>
<dbReference type="GO" id="GO:0016787">
    <property type="term" value="F:hydrolase activity"/>
    <property type="evidence" value="ECO:0007669"/>
    <property type="project" value="UniProtKB-KW"/>
</dbReference>